<evidence type="ECO:0000313" key="3">
    <source>
        <dbReference type="Proteomes" id="UP001446871"/>
    </source>
</evidence>
<accession>A0ABR1W581</accession>
<evidence type="ECO:0000313" key="2">
    <source>
        <dbReference type="EMBL" id="KAK8078217.1"/>
    </source>
</evidence>
<gene>
    <name evidence="2" type="ORF">PG996_004387</name>
</gene>
<dbReference type="EMBL" id="JAQQWM010000002">
    <property type="protein sequence ID" value="KAK8078217.1"/>
    <property type="molecule type" value="Genomic_DNA"/>
</dbReference>
<feature type="region of interest" description="Disordered" evidence="1">
    <location>
        <begin position="1"/>
        <end position="52"/>
    </location>
</feature>
<dbReference type="Proteomes" id="UP001446871">
    <property type="component" value="Unassembled WGS sequence"/>
</dbReference>
<feature type="region of interest" description="Disordered" evidence="1">
    <location>
        <begin position="253"/>
        <end position="274"/>
    </location>
</feature>
<sequence length="274" mass="30311">MPPKRAAKRKSAGDAPIEGGNQLAVARGSRSEPRPSAKRPKTEPQAPEGGNKWIEWIERIQDNEATFCKQVMNQFYTGIQVATDEAQKSLAEQIASHQPVESEYAPILERAHEIVASLRLEDSRKEGDDFFQQMQGALATSASLLTWHKDTEEALKGKAIDTSMLSTWKKDRRDVKEVLAKGREHGMKIVANHLAPGTFSPSDLDNNEAGEHEKKAAGMFQDFQQPKPEDSWGPAAYEQFELFRNLAKSSHVEVDADGHLTDADLGGASDSRMT</sequence>
<feature type="compositionally biased region" description="Basic and acidic residues" evidence="1">
    <location>
        <begin position="253"/>
        <end position="262"/>
    </location>
</feature>
<organism evidence="2 3">
    <name type="scientific">Apiospora saccharicola</name>
    <dbReference type="NCBI Taxonomy" id="335842"/>
    <lineage>
        <taxon>Eukaryota</taxon>
        <taxon>Fungi</taxon>
        <taxon>Dikarya</taxon>
        <taxon>Ascomycota</taxon>
        <taxon>Pezizomycotina</taxon>
        <taxon>Sordariomycetes</taxon>
        <taxon>Xylariomycetidae</taxon>
        <taxon>Amphisphaeriales</taxon>
        <taxon>Apiosporaceae</taxon>
        <taxon>Apiospora</taxon>
    </lineage>
</organism>
<protein>
    <submittedName>
        <fullName evidence="2">Uncharacterized protein</fullName>
    </submittedName>
</protein>
<reference evidence="2 3" key="1">
    <citation type="submission" date="2023-01" db="EMBL/GenBank/DDBJ databases">
        <title>Analysis of 21 Apiospora genomes using comparative genomics revels a genus with tremendous synthesis potential of carbohydrate active enzymes and secondary metabolites.</title>
        <authorList>
            <person name="Sorensen T."/>
        </authorList>
    </citation>
    <scope>NUCLEOTIDE SEQUENCE [LARGE SCALE GENOMIC DNA]</scope>
    <source>
        <strain evidence="2 3">CBS 83171</strain>
    </source>
</reference>
<name>A0ABR1W581_9PEZI</name>
<proteinExistence type="predicted"/>
<feature type="compositionally biased region" description="Basic residues" evidence="1">
    <location>
        <begin position="1"/>
        <end position="10"/>
    </location>
</feature>
<keyword evidence="3" id="KW-1185">Reference proteome</keyword>
<comment type="caution">
    <text evidence="2">The sequence shown here is derived from an EMBL/GenBank/DDBJ whole genome shotgun (WGS) entry which is preliminary data.</text>
</comment>
<evidence type="ECO:0000256" key="1">
    <source>
        <dbReference type="SAM" id="MobiDB-lite"/>
    </source>
</evidence>